<keyword evidence="1" id="KW-1133">Transmembrane helix</keyword>
<feature type="domain" description="CAAX prenyl protease 2/Lysostaphin resistance protein A-like" evidence="2">
    <location>
        <begin position="178"/>
        <end position="262"/>
    </location>
</feature>
<reference evidence="3" key="1">
    <citation type="journal article" date="2020" name="mSystems">
        <title>Genome- and Community-Level Interaction Insights into Carbon Utilization and Element Cycling Functions of Hydrothermarchaeota in Hydrothermal Sediment.</title>
        <authorList>
            <person name="Zhou Z."/>
            <person name="Liu Y."/>
            <person name="Xu W."/>
            <person name="Pan J."/>
            <person name="Luo Z.H."/>
            <person name="Li M."/>
        </authorList>
    </citation>
    <scope>NUCLEOTIDE SEQUENCE [LARGE SCALE GENOMIC DNA]</scope>
    <source>
        <strain evidence="3">HyVt-345</strain>
    </source>
</reference>
<keyword evidence="1" id="KW-0472">Membrane</keyword>
<comment type="caution">
    <text evidence="3">The sequence shown here is derived from an EMBL/GenBank/DDBJ whole genome shotgun (WGS) entry which is preliminary data.</text>
</comment>
<keyword evidence="3" id="KW-0378">Hydrolase</keyword>
<feature type="transmembrane region" description="Helical" evidence="1">
    <location>
        <begin position="283"/>
        <end position="302"/>
    </location>
</feature>
<keyword evidence="3" id="KW-0482">Metalloprotease</keyword>
<dbReference type="AlphaFoldDB" id="A0A831VX92"/>
<dbReference type="GO" id="GO:0004175">
    <property type="term" value="F:endopeptidase activity"/>
    <property type="evidence" value="ECO:0007669"/>
    <property type="project" value="UniProtKB-ARBA"/>
</dbReference>
<dbReference type="GO" id="GO:0080120">
    <property type="term" value="P:CAAX-box protein maturation"/>
    <property type="evidence" value="ECO:0007669"/>
    <property type="project" value="UniProtKB-ARBA"/>
</dbReference>
<proteinExistence type="predicted"/>
<evidence type="ECO:0000259" key="2">
    <source>
        <dbReference type="Pfam" id="PF02517"/>
    </source>
</evidence>
<feature type="transmembrane region" description="Helical" evidence="1">
    <location>
        <begin position="250"/>
        <end position="271"/>
    </location>
</feature>
<gene>
    <name evidence="3" type="ORF">ENH87_20720</name>
</gene>
<dbReference type="PANTHER" id="PTHR36435:SF1">
    <property type="entry name" value="CAAX AMINO TERMINAL PROTEASE FAMILY PROTEIN"/>
    <property type="match status" value="1"/>
</dbReference>
<keyword evidence="3" id="KW-0645">Protease</keyword>
<protein>
    <submittedName>
        <fullName evidence="3">CPBP family intramembrane metalloprotease</fullName>
    </submittedName>
</protein>
<dbReference type="PANTHER" id="PTHR36435">
    <property type="entry name" value="SLR1288 PROTEIN"/>
    <property type="match status" value="1"/>
</dbReference>
<evidence type="ECO:0000256" key="1">
    <source>
        <dbReference type="SAM" id="Phobius"/>
    </source>
</evidence>
<dbReference type="EMBL" id="DRGL01000078">
    <property type="protein sequence ID" value="HEA23314.1"/>
    <property type="molecule type" value="Genomic_DNA"/>
</dbReference>
<organism evidence="3">
    <name type="scientific">Pricia antarctica</name>
    <dbReference type="NCBI Taxonomy" id="641691"/>
    <lineage>
        <taxon>Bacteria</taxon>
        <taxon>Pseudomonadati</taxon>
        <taxon>Bacteroidota</taxon>
        <taxon>Flavobacteriia</taxon>
        <taxon>Flavobacteriales</taxon>
        <taxon>Flavobacteriaceae</taxon>
        <taxon>Pricia</taxon>
    </lineage>
</organism>
<feature type="transmembrane region" description="Helical" evidence="1">
    <location>
        <begin position="98"/>
        <end position="120"/>
    </location>
</feature>
<evidence type="ECO:0000313" key="3">
    <source>
        <dbReference type="EMBL" id="HEA23314.1"/>
    </source>
</evidence>
<dbReference type="InterPro" id="IPR003675">
    <property type="entry name" value="Rce1/LyrA-like_dom"/>
</dbReference>
<dbReference type="Proteomes" id="UP000886191">
    <property type="component" value="Unassembled WGS sequence"/>
</dbReference>
<accession>A0A831VX92</accession>
<keyword evidence="1" id="KW-0812">Transmembrane</keyword>
<dbReference type="Pfam" id="PF02517">
    <property type="entry name" value="Rce1-like"/>
    <property type="match status" value="1"/>
</dbReference>
<dbReference type="InterPro" id="IPR052710">
    <property type="entry name" value="CAAX_protease"/>
</dbReference>
<feature type="transmembrane region" description="Helical" evidence="1">
    <location>
        <begin position="132"/>
        <end position="156"/>
    </location>
</feature>
<dbReference type="GO" id="GO:0008237">
    <property type="term" value="F:metallopeptidase activity"/>
    <property type="evidence" value="ECO:0007669"/>
    <property type="project" value="UniProtKB-KW"/>
</dbReference>
<sequence>MIHKFTMTYLFNKIKAPNTVYKLCLGQSSLGKSCGFSKASFYQERSVPRHATAHIHNVICKLKNSPNQQMNRKTYLIISLFLTILLIGFYFASEIRDFWIKHIAHLGVMFIAGLTIVGLNKNQLPIKEKAKFILNHIIAILIGVIGLLGVSNFIPVLATKIAGIDINGLLNRTSEINRVFAVIISLAIFEEILFRRILAQKLYNRFGLKKAVWTSALIFGLAHVYTETGILSAFIAGASFAFIYLKTNNIYLSITAHLLYNITTYLLIPYFANNYATINQYPIIIYVLIVGSGLIYAMFWILNMDNIEKKPADNSTYN</sequence>
<feature type="transmembrane region" description="Helical" evidence="1">
    <location>
        <begin position="215"/>
        <end position="244"/>
    </location>
</feature>
<feature type="transmembrane region" description="Helical" evidence="1">
    <location>
        <begin position="74"/>
        <end position="92"/>
    </location>
</feature>
<name>A0A831VX92_9FLAO</name>